<dbReference type="Pfam" id="PF03443">
    <property type="entry name" value="AA9"/>
    <property type="match status" value="1"/>
</dbReference>
<evidence type="ECO:0000256" key="6">
    <source>
        <dbReference type="ARBA" id="ARBA00023157"/>
    </source>
</evidence>
<evidence type="ECO:0000256" key="12">
    <source>
        <dbReference type="SAM" id="SignalP"/>
    </source>
</evidence>
<keyword evidence="5" id="KW-0136">Cellulose degradation</keyword>
<evidence type="ECO:0000259" key="13">
    <source>
        <dbReference type="Pfam" id="PF03443"/>
    </source>
</evidence>
<comment type="similarity">
    <text evidence="9">Belongs to the polysaccharide monooxygenase AA9 family.</text>
</comment>
<dbReference type="AlphaFoldDB" id="A0AAN9V354"/>
<evidence type="ECO:0000313" key="14">
    <source>
        <dbReference type="EMBL" id="KAK7757225.1"/>
    </source>
</evidence>
<evidence type="ECO:0000256" key="1">
    <source>
        <dbReference type="ARBA" id="ARBA00001973"/>
    </source>
</evidence>
<evidence type="ECO:0000256" key="8">
    <source>
        <dbReference type="ARBA" id="ARBA00023326"/>
    </source>
</evidence>
<evidence type="ECO:0000256" key="3">
    <source>
        <dbReference type="ARBA" id="ARBA00022525"/>
    </source>
</evidence>
<dbReference type="InterPro" id="IPR049892">
    <property type="entry name" value="AA9"/>
</dbReference>
<protein>
    <recommendedName>
        <fullName evidence="11">lytic cellulose monooxygenase (C4-dehydrogenating)</fullName>
        <ecNumber evidence="11">1.14.99.56</ecNumber>
    </recommendedName>
</protein>
<dbReference type="InterPro" id="IPR005103">
    <property type="entry name" value="AA9_LPMO"/>
</dbReference>
<dbReference type="EMBL" id="JAKJXP020000003">
    <property type="protein sequence ID" value="KAK7757225.1"/>
    <property type="molecule type" value="Genomic_DNA"/>
</dbReference>
<evidence type="ECO:0000256" key="5">
    <source>
        <dbReference type="ARBA" id="ARBA00023001"/>
    </source>
</evidence>
<feature type="signal peptide" evidence="12">
    <location>
        <begin position="1"/>
        <end position="22"/>
    </location>
</feature>
<keyword evidence="15" id="KW-1185">Reference proteome</keyword>
<dbReference type="EC" id="1.14.99.56" evidence="11"/>
<dbReference type="GO" id="GO:0005576">
    <property type="term" value="C:extracellular region"/>
    <property type="evidence" value="ECO:0007669"/>
    <property type="project" value="UniProtKB-SubCell"/>
</dbReference>
<evidence type="ECO:0000256" key="2">
    <source>
        <dbReference type="ARBA" id="ARBA00004613"/>
    </source>
</evidence>
<feature type="domain" description="Auxiliary Activity family 9 catalytic" evidence="13">
    <location>
        <begin position="23"/>
        <end position="240"/>
    </location>
</feature>
<dbReference type="PANTHER" id="PTHR33353:SF34">
    <property type="entry name" value="ENDO-BETA-1,4-GLUCANASE D"/>
    <property type="match status" value="1"/>
</dbReference>
<evidence type="ECO:0000313" key="15">
    <source>
        <dbReference type="Proteomes" id="UP001320420"/>
    </source>
</evidence>
<comment type="subcellular location">
    <subcellularLocation>
        <location evidence="2">Secreted</location>
    </subcellularLocation>
</comment>
<feature type="chain" id="PRO_5042924126" description="lytic cellulose monooxygenase (C4-dehydrogenating)" evidence="12">
    <location>
        <begin position="23"/>
        <end position="252"/>
    </location>
</feature>
<organism evidence="14 15">
    <name type="scientific">Diatrype stigma</name>
    <dbReference type="NCBI Taxonomy" id="117547"/>
    <lineage>
        <taxon>Eukaryota</taxon>
        <taxon>Fungi</taxon>
        <taxon>Dikarya</taxon>
        <taxon>Ascomycota</taxon>
        <taxon>Pezizomycotina</taxon>
        <taxon>Sordariomycetes</taxon>
        <taxon>Xylariomycetidae</taxon>
        <taxon>Xylariales</taxon>
        <taxon>Diatrypaceae</taxon>
        <taxon>Diatrype</taxon>
    </lineage>
</organism>
<name>A0AAN9V354_9PEZI</name>
<proteinExistence type="inferred from homology"/>
<comment type="caution">
    <text evidence="14">The sequence shown here is derived from an EMBL/GenBank/DDBJ whole genome shotgun (WGS) entry which is preliminary data.</text>
</comment>
<sequence>MLASFAPSAVFLLGGFVGTAFGHGYVNNFTTDGVENQGFLLSYYYDIQNGVPVPQIAAWYAENLDSGFVAPDAYQTADINCHKAATPGEITAEVSAGGTIDFHWGPDPWPHPYGPVLTYIANCNGDCPQADKTTLEWVKIDASGIDYDTQKWASGKLVDQNGVWTTTIPSSIAAGNYVVRHEIIALHGGNSLNGAQNYPQCFNVKVTGSGTKALPAGTLGTDLYKNDDPGILFNPYTTITDYPMPGPTLYTG</sequence>
<dbReference type="PANTHER" id="PTHR33353">
    <property type="entry name" value="PUTATIVE (AFU_ORTHOLOGUE AFUA_1G12560)-RELATED"/>
    <property type="match status" value="1"/>
</dbReference>
<keyword evidence="3" id="KW-0964">Secreted</keyword>
<dbReference type="CDD" id="cd21175">
    <property type="entry name" value="LPMO_AA9"/>
    <property type="match status" value="1"/>
</dbReference>
<comment type="cofactor">
    <cofactor evidence="1">
        <name>Cu(2+)</name>
        <dbReference type="ChEBI" id="CHEBI:29036"/>
    </cofactor>
</comment>
<evidence type="ECO:0000256" key="7">
    <source>
        <dbReference type="ARBA" id="ARBA00023277"/>
    </source>
</evidence>
<evidence type="ECO:0000256" key="4">
    <source>
        <dbReference type="ARBA" id="ARBA00022729"/>
    </source>
</evidence>
<dbReference type="GO" id="GO:0030245">
    <property type="term" value="P:cellulose catabolic process"/>
    <property type="evidence" value="ECO:0007669"/>
    <property type="project" value="UniProtKB-KW"/>
</dbReference>
<keyword evidence="4 12" id="KW-0732">Signal</keyword>
<dbReference type="Gene3D" id="2.70.50.70">
    <property type="match status" value="1"/>
</dbReference>
<evidence type="ECO:0000256" key="9">
    <source>
        <dbReference type="ARBA" id="ARBA00044502"/>
    </source>
</evidence>
<evidence type="ECO:0000256" key="11">
    <source>
        <dbReference type="ARBA" id="ARBA00047174"/>
    </source>
</evidence>
<keyword evidence="7" id="KW-0119">Carbohydrate metabolism</keyword>
<accession>A0AAN9V354</accession>
<keyword evidence="8" id="KW-0624">Polysaccharide degradation</keyword>
<evidence type="ECO:0000256" key="10">
    <source>
        <dbReference type="ARBA" id="ARBA00045077"/>
    </source>
</evidence>
<reference evidence="14 15" key="1">
    <citation type="submission" date="2024-02" db="EMBL/GenBank/DDBJ databases">
        <title>De novo assembly and annotation of 12 fungi associated with fruit tree decline syndrome in Ontario, Canada.</title>
        <authorList>
            <person name="Sulman M."/>
            <person name="Ellouze W."/>
            <person name="Ilyukhin E."/>
        </authorList>
    </citation>
    <scope>NUCLEOTIDE SEQUENCE [LARGE SCALE GENOMIC DNA]</scope>
    <source>
        <strain evidence="14 15">M11/M66-122</strain>
    </source>
</reference>
<comment type="catalytic activity">
    <reaction evidence="10">
        <text>[(1-&gt;4)-beta-D-glucosyl]n+m + reduced acceptor + O2 = 4-dehydro-beta-D-glucosyl-[(1-&gt;4)-beta-D-glucosyl]n-1 + [(1-&gt;4)-beta-D-glucosyl]m + acceptor + H2O.</text>
        <dbReference type="EC" id="1.14.99.56"/>
    </reaction>
</comment>
<keyword evidence="6" id="KW-1015">Disulfide bond</keyword>
<dbReference type="Proteomes" id="UP001320420">
    <property type="component" value="Unassembled WGS sequence"/>
</dbReference>
<gene>
    <name evidence="14" type="ORF">SLS62_000774</name>
</gene>